<feature type="domain" description="PNPLA" evidence="4">
    <location>
        <begin position="57"/>
        <end position="113"/>
    </location>
</feature>
<comment type="caution">
    <text evidence="5">The sequence shown here is derived from an EMBL/GenBank/DDBJ whole genome shotgun (WGS) entry which is preliminary data.</text>
</comment>
<gene>
    <name evidence="5" type="ORF">E3A20_03200</name>
</gene>
<dbReference type="PANTHER" id="PTHR10728:SF40">
    <property type="entry name" value="PATATIN FAMILY PROTEIN"/>
    <property type="match status" value="1"/>
</dbReference>
<reference evidence="5 6" key="1">
    <citation type="submission" date="2019-08" db="EMBL/GenBank/DDBJ databases">
        <title>100 year-old enigma solved: identification of Planctomyces bekefii, the type genus and species of the phylum Planctomycetes.</title>
        <authorList>
            <person name="Svetlana D.N."/>
            <person name="Overmann J."/>
        </authorList>
    </citation>
    <scope>NUCLEOTIDE SEQUENCE [LARGE SCALE GENOMIC DNA]</scope>
    <source>
        <strain evidence="5">Phe10_nw2017</strain>
    </source>
</reference>
<feature type="transmembrane region" description="Helical" evidence="3">
    <location>
        <begin position="293"/>
        <end position="313"/>
    </location>
</feature>
<evidence type="ECO:0000256" key="1">
    <source>
        <dbReference type="ARBA" id="ARBA00023098"/>
    </source>
</evidence>
<dbReference type="AlphaFoldDB" id="A0A5C6MDF5"/>
<feature type="transmembrane region" description="Helical" evidence="3">
    <location>
        <begin position="215"/>
        <end position="236"/>
    </location>
</feature>
<evidence type="ECO:0000313" key="5">
    <source>
        <dbReference type="EMBL" id="TWW12185.1"/>
    </source>
</evidence>
<dbReference type="Pfam" id="PF01734">
    <property type="entry name" value="Patatin"/>
    <property type="match status" value="1"/>
</dbReference>
<evidence type="ECO:0000313" key="6">
    <source>
        <dbReference type="Proteomes" id="UP000321083"/>
    </source>
</evidence>
<name>A0A5C6MDF5_9PLAN</name>
<feature type="transmembrane region" description="Helical" evidence="3">
    <location>
        <begin position="248"/>
        <end position="267"/>
    </location>
</feature>
<feature type="region of interest" description="Disordered" evidence="2">
    <location>
        <begin position="30"/>
        <end position="54"/>
    </location>
</feature>
<dbReference type="EMBL" id="SRHE01000033">
    <property type="protein sequence ID" value="TWW12185.1"/>
    <property type="molecule type" value="Genomic_DNA"/>
</dbReference>
<feature type="transmembrane region" description="Helical" evidence="3">
    <location>
        <begin position="333"/>
        <end position="353"/>
    </location>
</feature>
<organism evidence="5 6">
    <name type="scientific">Planctomyces bekefii</name>
    <dbReference type="NCBI Taxonomy" id="1653850"/>
    <lineage>
        <taxon>Bacteria</taxon>
        <taxon>Pseudomonadati</taxon>
        <taxon>Planctomycetota</taxon>
        <taxon>Planctomycetia</taxon>
        <taxon>Planctomycetales</taxon>
        <taxon>Planctomycetaceae</taxon>
        <taxon>Planctomyces</taxon>
    </lineage>
</organism>
<evidence type="ECO:0000259" key="4">
    <source>
        <dbReference type="Pfam" id="PF01734"/>
    </source>
</evidence>
<keyword evidence="1" id="KW-0443">Lipid metabolism</keyword>
<dbReference type="PANTHER" id="PTHR10728">
    <property type="entry name" value="CYTOSOLIC PHOSPHOLIPASE A2"/>
    <property type="match status" value="1"/>
</dbReference>
<dbReference type="GO" id="GO:0005829">
    <property type="term" value="C:cytosol"/>
    <property type="evidence" value="ECO:0007669"/>
    <property type="project" value="TreeGrafter"/>
</dbReference>
<proteinExistence type="predicted"/>
<dbReference type="InterPro" id="IPR016035">
    <property type="entry name" value="Acyl_Trfase/lysoPLipase"/>
</dbReference>
<dbReference type="Proteomes" id="UP000321083">
    <property type="component" value="Unassembled WGS sequence"/>
</dbReference>
<reference evidence="5 6" key="2">
    <citation type="submission" date="2019-08" db="EMBL/GenBank/DDBJ databases">
        <authorList>
            <person name="Henke P."/>
        </authorList>
    </citation>
    <scope>NUCLEOTIDE SEQUENCE [LARGE SCALE GENOMIC DNA]</scope>
    <source>
        <strain evidence="5">Phe10_nw2017</strain>
    </source>
</reference>
<feature type="compositionally biased region" description="Basic and acidic residues" evidence="2">
    <location>
        <begin position="30"/>
        <end position="53"/>
    </location>
</feature>
<keyword evidence="6" id="KW-1185">Reference proteome</keyword>
<keyword evidence="3" id="KW-1133">Transmembrane helix</keyword>
<evidence type="ECO:0000256" key="2">
    <source>
        <dbReference type="SAM" id="MobiDB-lite"/>
    </source>
</evidence>
<feature type="transmembrane region" description="Helical" evidence="3">
    <location>
        <begin position="169"/>
        <end position="191"/>
    </location>
</feature>
<accession>A0A5C6MDF5</accession>
<dbReference type="InterPro" id="IPR002641">
    <property type="entry name" value="PNPLA_dom"/>
</dbReference>
<protein>
    <recommendedName>
        <fullName evidence="4">PNPLA domain-containing protein</fullName>
    </recommendedName>
</protein>
<keyword evidence="3" id="KW-0472">Membrane</keyword>
<evidence type="ECO:0000256" key="3">
    <source>
        <dbReference type="SAM" id="Phobius"/>
    </source>
</evidence>
<dbReference type="Gene3D" id="3.40.1090.10">
    <property type="entry name" value="Cytosolic phospholipase A2 catalytic domain"/>
    <property type="match status" value="1"/>
</dbReference>
<dbReference type="GO" id="GO:0046475">
    <property type="term" value="P:glycerophospholipid catabolic process"/>
    <property type="evidence" value="ECO:0007669"/>
    <property type="project" value="TreeGrafter"/>
</dbReference>
<dbReference type="SUPFAM" id="SSF52151">
    <property type="entry name" value="FabD/lysophospholipase-like"/>
    <property type="match status" value="1"/>
</dbReference>
<keyword evidence="3" id="KW-0812">Transmembrane</keyword>
<dbReference type="GO" id="GO:0004623">
    <property type="term" value="F:phospholipase A2 activity"/>
    <property type="evidence" value="ECO:0007669"/>
    <property type="project" value="TreeGrafter"/>
</dbReference>
<sequence length="1068" mass="118917">MPANSSHSFKTVQQLEEILLRERRSRVDQKVIDREADTSATDHRPGRLDKLDDTTGLTLSGGGTRSAAFCLGILQSLYEHEVLNCFDYLSTVSGGGYIGSYYTSWMSTLKTRETVLWKPGQKTKSCVHLPPPAIACDGPEQRQQAGTLATLGSKMLQPFAYLSRHLPGWLLTTWLVITGLLSATSLIALFIRTIDHPLAIQYLAPLGFAPDPFRAFLPSFLSFIVLLASILVTAIAQRFGRRIRFMNSTFYVLFLASITVGGVSLLSTDNVDLSIISDTLGLQTSTQDKLQTLLRYLSGALLSVLTVSILPALNPRKLLESGQAKSSPLRQRIFNIATAALIFGVPLLSVGIISRENISGYNDQRPYPWELNPYNVRDWGAFADQLLYQTDTNTRPSKPQDARFIMAEILTEAIGKHAESWNDFPAPESLRLQLDSNFVNDNSSSGMNKTARQKAIGRLLLEEFMQQHRRRKLRYSLVGYATNHFWHIAYLCGVGEHFAAALHDERRYRESTKFIIRAINLEVLKEPRIFLKLNQPPSHISSVQQTESLWQKNVRILTGIMVPSSKIWSAEEIRKRQAATVLLPTVNRDVSDIQIAAGLRLLEGREAQVSSIQKANWELVMMTFSEHFHEPTPDQAYLAETDQFFSAREVFAYIVQERDQNTRTQIFWTSTILFAAGGFLFTMNPLLLQGFYRDTLSSIWLAPHGLPASTLLLKDLNTVAHGGPFHIINCAVSTFDSDVTSAKSQTGSFTFTSAYVGGKLLGYRETEDYCGGKFSIAEAMALSGAAVSPVAAGSILTRVAMIALNMRLGRWLPHPSRPPGDLAFPSLFRLAWEWITTAPRDRAFQFITDGGHNENLAIAALLQRRCRFILACDAGLDPNFTFEDLLNLQSESAGKFGIEWELWPGKKDMHRNPENPDASLPETLSALKMQGQLNSGPSLQPYTGCAKKSVQIFKLKYPSVGEEPAFTGILVYVKLTVPSDAPWDLQEFMKADAVFPHDSTADQFFDASRFLRYVALGKHCGNEAVREVYNGLHPENCSGDGLSTDDNFAEFCGPLISGNNRWKVKGNH</sequence>